<keyword evidence="2" id="KW-1185">Reference proteome</keyword>
<evidence type="ECO:0000313" key="1">
    <source>
        <dbReference type="EMBL" id="MPC86514.1"/>
    </source>
</evidence>
<comment type="caution">
    <text evidence="1">The sequence shown here is derived from an EMBL/GenBank/DDBJ whole genome shotgun (WGS) entry which is preliminary data.</text>
</comment>
<gene>
    <name evidence="1" type="ORF">E2C01_081344</name>
</gene>
<dbReference type="Proteomes" id="UP000324222">
    <property type="component" value="Unassembled WGS sequence"/>
</dbReference>
<evidence type="ECO:0000313" key="2">
    <source>
        <dbReference type="Proteomes" id="UP000324222"/>
    </source>
</evidence>
<dbReference type="AlphaFoldDB" id="A0A5B7J223"/>
<protein>
    <submittedName>
        <fullName evidence="1">Uncharacterized protein</fullName>
    </submittedName>
</protein>
<proteinExistence type="predicted"/>
<name>A0A5B7J223_PORTR</name>
<accession>A0A5B7J223</accession>
<reference evidence="1 2" key="1">
    <citation type="submission" date="2019-05" db="EMBL/GenBank/DDBJ databases">
        <title>Another draft genome of Portunus trituberculatus and its Hox gene families provides insights of decapod evolution.</title>
        <authorList>
            <person name="Jeong J.-H."/>
            <person name="Song I."/>
            <person name="Kim S."/>
            <person name="Choi T."/>
            <person name="Kim D."/>
            <person name="Ryu S."/>
            <person name="Kim W."/>
        </authorList>
    </citation>
    <scope>NUCLEOTIDE SEQUENCE [LARGE SCALE GENOMIC DNA]</scope>
    <source>
        <tissue evidence="1">Muscle</tissue>
    </source>
</reference>
<organism evidence="1 2">
    <name type="scientific">Portunus trituberculatus</name>
    <name type="common">Swimming crab</name>
    <name type="synonym">Neptunus trituberculatus</name>
    <dbReference type="NCBI Taxonomy" id="210409"/>
    <lineage>
        <taxon>Eukaryota</taxon>
        <taxon>Metazoa</taxon>
        <taxon>Ecdysozoa</taxon>
        <taxon>Arthropoda</taxon>
        <taxon>Crustacea</taxon>
        <taxon>Multicrustacea</taxon>
        <taxon>Malacostraca</taxon>
        <taxon>Eumalacostraca</taxon>
        <taxon>Eucarida</taxon>
        <taxon>Decapoda</taxon>
        <taxon>Pleocyemata</taxon>
        <taxon>Brachyura</taxon>
        <taxon>Eubrachyura</taxon>
        <taxon>Portunoidea</taxon>
        <taxon>Portunidae</taxon>
        <taxon>Portuninae</taxon>
        <taxon>Portunus</taxon>
    </lineage>
</organism>
<sequence length="104" mass="11516">MHQKNQDPRQSLSTNQPVYRNNSTRICIRPLPACFPATLPPCLPASSPNLIILILVVQAWLCWHRLLSAASLMSIPRKQSSVLILLRADSSTAGSQALRSLSFH</sequence>
<dbReference type="EMBL" id="VSRR010071719">
    <property type="protein sequence ID" value="MPC86514.1"/>
    <property type="molecule type" value="Genomic_DNA"/>
</dbReference>